<reference evidence="2 3" key="1">
    <citation type="submission" date="2016-10" db="EMBL/GenBank/DDBJ databases">
        <authorList>
            <person name="de Groot N.N."/>
        </authorList>
    </citation>
    <scope>NUCLEOTIDE SEQUENCE [LARGE SCALE GENOMIC DNA]</scope>
    <source>
        <strain evidence="2 3">DSM 19012</strain>
    </source>
</reference>
<keyword evidence="1" id="KW-1133">Transmembrane helix</keyword>
<sequence>MSSKRLSIGLPERFLAGQIVLLLTLILLIVL</sequence>
<dbReference type="AlphaFoldDB" id="A0A1I1ZBA2"/>
<keyword evidence="3" id="KW-1185">Reference proteome</keyword>
<keyword evidence="1" id="KW-0812">Transmembrane</keyword>
<gene>
    <name evidence="2" type="ORF">SAMN05444380_10953</name>
</gene>
<evidence type="ECO:0000313" key="2">
    <source>
        <dbReference type="EMBL" id="SFE28852.1"/>
    </source>
</evidence>
<protein>
    <submittedName>
        <fullName evidence="2">Uncharacterized protein</fullName>
    </submittedName>
</protein>
<dbReference type="EMBL" id="FONA01000009">
    <property type="protein sequence ID" value="SFE28852.1"/>
    <property type="molecule type" value="Genomic_DNA"/>
</dbReference>
<feature type="transmembrane region" description="Helical" evidence="1">
    <location>
        <begin position="12"/>
        <end position="30"/>
    </location>
</feature>
<proteinExistence type="predicted"/>
<accession>A0A1I1ZBA2</accession>
<dbReference type="InParanoid" id="A0A1I1ZBA2"/>
<name>A0A1I1ZBA2_9BACT</name>
<dbReference type="Proteomes" id="UP000181976">
    <property type="component" value="Unassembled WGS sequence"/>
</dbReference>
<evidence type="ECO:0000256" key="1">
    <source>
        <dbReference type="SAM" id="Phobius"/>
    </source>
</evidence>
<evidence type="ECO:0000313" key="3">
    <source>
        <dbReference type="Proteomes" id="UP000181976"/>
    </source>
</evidence>
<organism evidence="2 3">
    <name type="scientific">Thermophagus xiamenensis</name>
    <dbReference type="NCBI Taxonomy" id="385682"/>
    <lineage>
        <taxon>Bacteria</taxon>
        <taxon>Pseudomonadati</taxon>
        <taxon>Bacteroidota</taxon>
        <taxon>Bacteroidia</taxon>
        <taxon>Marinilabiliales</taxon>
        <taxon>Marinilabiliaceae</taxon>
        <taxon>Thermophagus</taxon>
    </lineage>
</organism>
<keyword evidence="1" id="KW-0472">Membrane</keyword>